<comment type="subcellular location">
    <subcellularLocation>
        <location evidence="1">Cell membrane</location>
        <topology evidence="1">Multi-pass membrane protein</topology>
    </subcellularLocation>
</comment>
<accession>A0ABT1HI70</accession>
<dbReference type="CDD" id="cd06662">
    <property type="entry name" value="SURF1"/>
    <property type="match status" value="1"/>
</dbReference>
<keyword evidence="1" id="KW-1003">Cell membrane</keyword>
<feature type="compositionally biased region" description="Basic and acidic residues" evidence="2">
    <location>
        <begin position="309"/>
        <end position="323"/>
    </location>
</feature>
<dbReference type="EMBL" id="JAMTCJ010000003">
    <property type="protein sequence ID" value="MCP2177045.1"/>
    <property type="molecule type" value="Genomic_DNA"/>
</dbReference>
<proteinExistence type="inferred from homology"/>
<dbReference type="Proteomes" id="UP001206895">
    <property type="component" value="Unassembled WGS sequence"/>
</dbReference>
<feature type="compositionally biased region" description="Polar residues" evidence="2">
    <location>
        <begin position="283"/>
        <end position="292"/>
    </location>
</feature>
<dbReference type="PROSITE" id="PS51257">
    <property type="entry name" value="PROKAR_LIPOPROTEIN"/>
    <property type="match status" value="1"/>
</dbReference>
<evidence type="ECO:0000256" key="1">
    <source>
        <dbReference type="RuleBase" id="RU363076"/>
    </source>
</evidence>
<reference evidence="3 4" key="1">
    <citation type="submission" date="2022-06" db="EMBL/GenBank/DDBJ databases">
        <title>Genomic Encyclopedia of Archaeal and Bacterial Type Strains, Phase II (KMG-II): from individual species to whole genera.</title>
        <authorList>
            <person name="Goeker M."/>
        </authorList>
    </citation>
    <scope>NUCLEOTIDE SEQUENCE [LARGE SCALE GENOMIC DNA]</scope>
    <source>
        <strain evidence="3 4">DSM 44693</strain>
    </source>
</reference>
<dbReference type="Pfam" id="PF02104">
    <property type="entry name" value="SURF1"/>
    <property type="match status" value="1"/>
</dbReference>
<comment type="caution">
    <text evidence="3">The sequence shown here is derived from an EMBL/GenBank/DDBJ whole genome shotgun (WGS) entry which is preliminary data.</text>
</comment>
<dbReference type="InterPro" id="IPR002994">
    <property type="entry name" value="Surf1/Shy1"/>
</dbReference>
<keyword evidence="4" id="KW-1185">Reference proteome</keyword>
<keyword evidence="1" id="KW-0812">Transmembrane</keyword>
<name>A0ABT1HI70_9NOCA</name>
<dbReference type="RefSeq" id="WP_253662030.1">
    <property type="nucleotide sequence ID" value="NZ_BAAAJQ010000001.1"/>
</dbReference>
<keyword evidence="1" id="KW-0472">Membrane</keyword>
<feature type="transmembrane region" description="Helical" evidence="1">
    <location>
        <begin position="214"/>
        <end position="237"/>
    </location>
</feature>
<dbReference type="PROSITE" id="PS50895">
    <property type="entry name" value="SURF1"/>
    <property type="match status" value="1"/>
</dbReference>
<organism evidence="3 4">
    <name type="scientific">Williamsia maris</name>
    <dbReference type="NCBI Taxonomy" id="72806"/>
    <lineage>
        <taxon>Bacteria</taxon>
        <taxon>Bacillati</taxon>
        <taxon>Actinomycetota</taxon>
        <taxon>Actinomycetes</taxon>
        <taxon>Mycobacteriales</taxon>
        <taxon>Nocardiaceae</taxon>
        <taxon>Williamsia</taxon>
    </lineage>
</organism>
<evidence type="ECO:0000256" key="2">
    <source>
        <dbReference type="SAM" id="MobiDB-lite"/>
    </source>
</evidence>
<comment type="similarity">
    <text evidence="1">Belongs to the SURF1 family.</text>
</comment>
<protein>
    <recommendedName>
        <fullName evidence="1">SURF1-like protein</fullName>
    </recommendedName>
</protein>
<evidence type="ECO:0000313" key="3">
    <source>
        <dbReference type="EMBL" id="MCP2177045.1"/>
    </source>
</evidence>
<evidence type="ECO:0000313" key="4">
    <source>
        <dbReference type="Proteomes" id="UP001206895"/>
    </source>
</evidence>
<feature type="transmembrane region" description="Helical" evidence="1">
    <location>
        <begin position="12"/>
        <end position="31"/>
    </location>
</feature>
<feature type="region of interest" description="Disordered" evidence="2">
    <location>
        <begin position="264"/>
        <end position="323"/>
    </location>
</feature>
<sequence>MRILRAFVRPGWVALAIVVVGFALACFWVLAPWQLGKNTRTEHQNDLIKSAVTKSAVDIGTVYPGTGPIPTDTEWREVTLSGQYLPDKQAVVRLRSVDDSPAFEVLTPFRADDGRVFVVNRGYVRPQQGTALPPVSVAPSTPTSIEARIRAPEGTSPGRGPRIEAGVLQVYTIDPAVLGTQVGLSAMPAYLQLSSGQPGSLAEIPIPQLDSGPYLSYGLQWLAFGVMAPLGLFYFVYSEIKHRRATARQRAEVEARLGANAADALPDVPDAPVKRSRERRQTLTKASSSGMGQTRVKGTIGAGPDQQEAPDRIREKLASRYGD</sequence>
<feature type="compositionally biased region" description="Basic and acidic residues" evidence="2">
    <location>
        <begin position="272"/>
        <end position="281"/>
    </location>
</feature>
<keyword evidence="1" id="KW-1133">Transmembrane helix</keyword>
<gene>
    <name evidence="3" type="ORF">LX13_002873</name>
</gene>